<dbReference type="EMBL" id="JAGSND010000003">
    <property type="protein sequence ID" value="MBR0597579.1"/>
    <property type="molecule type" value="Genomic_DNA"/>
</dbReference>
<keyword evidence="5" id="KW-0029">Amino-acid transport</keyword>
<dbReference type="PANTHER" id="PTHR43820:SF4">
    <property type="entry name" value="HIGH-AFFINITY BRANCHED-CHAIN AMINO ACID TRANSPORT ATP-BINDING PROTEIN LIVF"/>
    <property type="match status" value="1"/>
</dbReference>
<dbReference type="InterPro" id="IPR027417">
    <property type="entry name" value="P-loop_NTPase"/>
</dbReference>
<evidence type="ECO:0000313" key="8">
    <source>
        <dbReference type="Proteomes" id="UP000675664"/>
    </source>
</evidence>
<dbReference type="InterPro" id="IPR003593">
    <property type="entry name" value="AAA+_ATPase"/>
</dbReference>
<dbReference type="PROSITE" id="PS00211">
    <property type="entry name" value="ABC_TRANSPORTER_1"/>
    <property type="match status" value="1"/>
</dbReference>
<evidence type="ECO:0000313" key="7">
    <source>
        <dbReference type="EMBL" id="MBR0597579.1"/>
    </source>
</evidence>
<comment type="caution">
    <text evidence="7">The sequence shown here is derived from an EMBL/GenBank/DDBJ whole genome shotgun (WGS) entry which is preliminary data.</text>
</comment>
<reference evidence="7" key="2">
    <citation type="submission" date="2021-04" db="EMBL/GenBank/DDBJ databases">
        <authorList>
            <person name="Liu J."/>
        </authorList>
    </citation>
    <scope>NUCLEOTIDE SEQUENCE</scope>
    <source>
        <strain evidence="7">BAD-6</strain>
    </source>
</reference>
<dbReference type="GO" id="GO:0015807">
    <property type="term" value="P:L-amino acid transport"/>
    <property type="evidence" value="ECO:0007669"/>
    <property type="project" value="TreeGrafter"/>
</dbReference>
<dbReference type="Gene3D" id="3.40.50.300">
    <property type="entry name" value="P-loop containing nucleotide triphosphate hydrolases"/>
    <property type="match status" value="1"/>
</dbReference>
<dbReference type="InterPro" id="IPR030660">
    <property type="entry name" value="ABC_branched_ATPase_LivF/BraG"/>
</dbReference>
<dbReference type="RefSeq" id="WP_227017709.1">
    <property type="nucleotide sequence ID" value="NZ_JAGSND010000003.1"/>
</dbReference>
<keyword evidence="8" id="KW-1185">Reference proteome</keyword>
<proteinExistence type="inferred from homology"/>
<protein>
    <submittedName>
        <fullName evidence="7">ABC transporter ATP-binding protein</fullName>
    </submittedName>
</protein>
<dbReference type="PANTHER" id="PTHR43820">
    <property type="entry name" value="HIGH-AFFINITY BRANCHED-CHAIN AMINO ACID TRANSPORT ATP-BINDING PROTEIN LIVF"/>
    <property type="match status" value="1"/>
</dbReference>
<dbReference type="PIRSF" id="PIRSF039137">
    <property type="entry name" value="ABC_branched_ATPase"/>
    <property type="match status" value="1"/>
</dbReference>
<dbReference type="InterPro" id="IPR017871">
    <property type="entry name" value="ABC_transporter-like_CS"/>
</dbReference>
<dbReference type="GO" id="GO:0016887">
    <property type="term" value="F:ATP hydrolysis activity"/>
    <property type="evidence" value="ECO:0007669"/>
    <property type="project" value="InterPro"/>
</dbReference>
<dbReference type="AlphaFoldDB" id="A0A8J8B0W1"/>
<evidence type="ECO:0000256" key="3">
    <source>
        <dbReference type="ARBA" id="ARBA00022741"/>
    </source>
</evidence>
<dbReference type="InterPro" id="IPR003439">
    <property type="entry name" value="ABC_transporter-like_ATP-bd"/>
</dbReference>
<name>A0A8J8B0W1_9FIRM</name>
<dbReference type="Pfam" id="PF00005">
    <property type="entry name" value="ABC_tran"/>
    <property type="match status" value="1"/>
</dbReference>
<evidence type="ECO:0000256" key="4">
    <source>
        <dbReference type="ARBA" id="ARBA00022840"/>
    </source>
</evidence>
<keyword evidence="2" id="KW-0813">Transport</keyword>
<dbReference type="SMART" id="SM00382">
    <property type="entry name" value="AAA"/>
    <property type="match status" value="1"/>
</dbReference>
<dbReference type="Proteomes" id="UP000675664">
    <property type="component" value="Unassembled WGS sequence"/>
</dbReference>
<evidence type="ECO:0000256" key="2">
    <source>
        <dbReference type="ARBA" id="ARBA00022448"/>
    </source>
</evidence>
<dbReference type="PROSITE" id="PS50893">
    <property type="entry name" value="ABC_TRANSPORTER_2"/>
    <property type="match status" value="1"/>
</dbReference>
<dbReference type="GO" id="GO:0005524">
    <property type="term" value="F:ATP binding"/>
    <property type="evidence" value="ECO:0007669"/>
    <property type="project" value="UniProtKB-KW"/>
</dbReference>
<reference evidence="7" key="1">
    <citation type="submission" date="2021-04" db="EMBL/GenBank/DDBJ databases">
        <title>Sinoanaerobacter chloroacetimidivorans sp. nov., an obligate anaerobic bacterium isolated from anaerobic sludge.</title>
        <authorList>
            <person name="Bao Y."/>
        </authorList>
    </citation>
    <scope>NUCLEOTIDE SEQUENCE</scope>
    <source>
        <strain evidence="7">BAD-6</strain>
    </source>
</reference>
<dbReference type="InterPro" id="IPR052156">
    <property type="entry name" value="BCAA_Transport_ATP-bd_LivF"/>
</dbReference>
<feature type="domain" description="ABC transporter" evidence="6">
    <location>
        <begin position="2"/>
        <end position="234"/>
    </location>
</feature>
<evidence type="ECO:0000256" key="1">
    <source>
        <dbReference type="ARBA" id="ARBA00005417"/>
    </source>
</evidence>
<keyword evidence="3" id="KW-0547">Nucleotide-binding</keyword>
<accession>A0A8J8B0W1</accession>
<gene>
    <name evidence="7" type="ORF">KCX82_06830</name>
</gene>
<dbReference type="SUPFAM" id="SSF52540">
    <property type="entry name" value="P-loop containing nucleoside triphosphate hydrolases"/>
    <property type="match status" value="1"/>
</dbReference>
<keyword evidence="4 7" id="KW-0067">ATP-binding</keyword>
<comment type="similarity">
    <text evidence="1">Belongs to the ABC transporter superfamily.</text>
</comment>
<evidence type="ECO:0000256" key="5">
    <source>
        <dbReference type="ARBA" id="ARBA00022970"/>
    </source>
</evidence>
<dbReference type="CDD" id="cd03224">
    <property type="entry name" value="ABC_TM1139_LivF_branched"/>
    <property type="match status" value="1"/>
</dbReference>
<evidence type="ECO:0000259" key="6">
    <source>
        <dbReference type="PROSITE" id="PS50893"/>
    </source>
</evidence>
<sequence>MLEIQDLSVKYDTIRVIHGVSMNIKKGELVSLIGANGAGKSTILKAISGLIKAETGSICFLGKEITKLPSHGIVSGGIVQVPEGRQIFTRMTIEENLKLGAYLQRNKKVIAQNFERAITLFPILKERLRQLAGTLSGGEQQMLAIGRALLSNPKLLLLDEPSMGLSPLMTQQVFDTLKILKQEGITMLLVEQNAYDALEISDRTYILETGSIVMEGKSSDLIEDANVKRAYLGGD</sequence>
<dbReference type="GO" id="GO:0015658">
    <property type="term" value="F:branched-chain amino acid transmembrane transporter activity"/>
    <property type="evidence" value="ECO:0007669"/>
    <property type="project" value="InterPro"/>
</dbReference>
<organism evidence="7 8">
    <name type="scientific">Sinanaerobacter chloroacetimidivorans</name>
    <dbReference type="NCBI Taxonomy" id="2818044"/>
    <lineage>
        <taxon>Bacteria</taxon>
        <taxon>Bacillati</taxon>
        <taxon>Bacillota</taxon>
        <taxon>Clostridia</taxon>
        <taxon>Peptostreptococcales</taxon>
        <taxon>Anaerovoracaceae</taxon>
        <taxon>Sinanaerobacter</taxon>
    </lineage>
</organism>